<organism evidence="2 3">
    <name type="scientific">Melipona bicolor</name>
    <dbReference type="NCBI Taxonomy" id="60889"/>
    <lineage>
        <taxon>Eukaryota</taxon>
        <taxon>Metazoa</taxon>
        <taxon>Ecdysozoa</taxon>
        <taxon>Arthropoda</taxon>
        <taxon>Hexapoda</taxon>
        <taxon>Insecta</taxon>
        <taxon>Pterygota</taxon>
        <taxon>Neoptera</taxon>
        <taxon>Endopterygota</taxon>
        <taxon>Hymenoptera</taxon>
        <taxon>Apocrita</taxon>
        <taxon>Aculeata</taxon>
        <taxon>Apoidea</taxon>
        <taxon>Anthophila</taxon>
        <taxon>Apidae</taxon>
        <taxon>Melipona</taxon>
    </lineage>
</organism>
<dbReference type="Proteomes" id="UP001177670">
    <property type="component" value="Unassembled WGS sequence"/>
</dbReference>
<gene>
    <name evidence="2" type="ORF">K0M31_016211</name>
</gene>
<accession>A0AA40KT85</accession>
<dbReference type="AlphaFoldDB" id="A0AA40KT85"/>
<evidence type="ECO:0000313" key="3">
    <source>
        <dbReference type="Proteomes" id="UP001177670"/>
    </source>
</evidence>
<evidence type="ECO:0000256" key="1">
    <source>
        <dbReference type="SAM" id="MobiDB-lite"/>
    </source>
</evidence>
<evidence type="ECO:0000313" key="2">
    <source>
        <dbReference type="EMBL" id="KAK1132073.1"/>
    </source>
</evidence>
<feature type="region of interest" description="Disordered" evidence="1">
    <location>
        <begin position="1"/>
        <end position="25"/>
    </location>
</feature>
<proteinExistence type="predicted"/>
<protein>
    <submittedName>
        <fullName evidence="2">Uncharacterized protein</fullName>
    </submittedName>
</protein>
<feature type="compositionally biased region" description="Basic and acidic residues" evidence="1">
    <location>
        <begin position="1"/>
        <end position="20"/>
    </location>
</feature>
<dbReference type="EMBL" id="JAHYIQ010000005">
    <property type="protein sequence ID" value="KAK1132073.1"/>
    <property type="molecule type" value="Genomic_DNA"/>
</dbReference>
<reference evidence="2" key="1">
    <citation type="submission" date="2021-10" db="EMBL/GenBank/DDBJ databases">
        <title>Melipona bicolor Genome sequencing and assembly.</title>
        <authorList>
            <person name="Araujo N.S."/>
            <person name="Arias M.C."/>
        </authorList>
    </citation>
    <scope>NUCLEOTIDE SEQUENCE</scope>
    <source>
        <strain evidence="2">USP_2M_L1-L4_2017</strain>
        <tissue evidence="2">Whole body</tissue>
    </source>
</reference>
<comment type="caution">
    <text evidence="2">The sequence shown here is derived from an EMBL/GenBank/DDBJ whole genome shotgun (WGS) entry which is preliminary data.</text>
</comment>
<keyword evidence="3" id="KW-1185">Reference proteome</keyword>
<name>A0AA40KT85_9HYME</name>
<sequence length="77" mass="8754">MGRKEKERREKHGHEGERGGPELGKMWKGYALFPNPSERDAREPTSRPTKMKVTEKVGALLRSVSPACDDVIHMPRL</sequence>